<dbReference type="AlphaFoldDB" id="A0A5C3FEG3"/>
<name>A0A5C3FEG3_PSEA2</name>
<dbReference type="Proteomes" id="UP000325008">
    <property type="component" value="Unassembled WGS sequence"/>
</dbReference>
<proteinExistence type="predicted"/>
<evidence type="ECO:0000313" key="2">
    <source>
        <dbReference type="Proteomes" id="UP000325008"/>
    </source>
</evidence>
<comment type="caution">
    <text evidence="1">The sequence shown here is derived from an EMBL/GenBank/DDBJ whole genome shotgun (WGS) entry which is preliminary data.</text>
</comment>
<organism evidence="1 2">
    <name type="scientific">Pseudozyma antarctica</name>
    <name type="common">Yeast</name>
    <name type="synonym">Candida antarctica</name>
    <dbReference type="NCBI Taxonomy" id="84753"/>
    <lineage>
        <taxon>Eukaryota</taxon>
        <taxon>Fungi</taxon>
        <taxon>Dikarya</taxon>
        <taxon>Basidiomycota</taxon>
        <taxon>Ustilaginomycotina</taxon>
        <taxon>Ustilaginomycetes</taxon>
        <taxon>Ustilaginales</taxon>
        <taxon>Ustilaginaceae</taxon>
        <taxon>Moesziomyces</taxon>
    </lineage>
</organism>
<reference evidence="1" key="1">
    <citation type="submission" date="2018-03" db="EMBL/GenBank/DDBJ databases">
        <authorList>
            <person name="Guldener U."/>
        </authorList>
    </citation>
    <scope>NUCLEOTIDE SEQUENCE [LARGE SCALE GENOMIC DNA]</scope>
    <source>
        <strain evidence="1">ATCC34888</strain>
    </source>
</reference>
<dbReference type="OrthoDB" id="10511200at2759"/>
<protein>
    <submittedName>
        <fullName evidence="1">Uncharacterized protein</fullName>
    </submittedName>
</protein>
<evidence type="ECO:0000313" key="1">
    <source>
        <dbReference type="EMBL" id="SPO42802.1"/>
    </source>
</evidence>
<sequence length="119" mass="13210">MLVQRILGLDQPPFEASAHPTSLSLLLALDPNCPVEALRSGTREKWWSPLRCSRMRLASLAEGAKSSSVLGRLHASRFFFAWKSTARTRTYRSYLAPLYARETPRCVLVSCTSSGSVLP</sequence>
<keyword evidence="2" id="KW-1185">Reference proteome</keyword>
<accession>A0A5C3FEG3</accession>
<dbReference type="EMBL" id="OOIQ01000001">
    <property type="protein sequence ID" value="SPO42802.1"/>
    <property type="molecule type" value="Genomic_DNA"/>
</dbReference>
<gene>
    <name evidence="1" type="ORF">PSANT_00485</name>
</gene>